<feature type="non-terminal residue" evidence="1">
    <location>
        <position position="345"/>
    </location>
</feature>
<comment type="caution">
    <text evidence="1">The sequence shown here is derived from an EMBL/GenBank/DDBJ whole genome shotgun (WGS) entry which is preliminary data.</text>
</comment>
<name>A0ABR3F778_9AGAR</name>
<gene>
    <name evidence="1" type="ORF">V5O48_010893</name>
</gene>
<keyword evidence="2" id="KW-1185">Reference proteome</keyword>
<protein>
    <submittedName>
        <fullName evidence="1">Uncharacterized protein</fullName>
    </submittedName>
</protein>
<organism evidence="1 2">
    <name type="scientific">Marasmius crinis-equi</name>
    <dbReference type="NCBI Taxonomy" id="585013"/>
    <lineage>
        <taxon>Eukaryota</taxon>
        <taxon>Fungi</taxon>
        <taxon>Dikarya</taxon>
        <taxon>Basidiomycota</taxon>
        <taxon>Agaricomycotina</taxon>
        <taxon>Agaricomycetes</taxon>
        <taxon>Agaricomycetidae</taxon>
        <taxon>Agaricales</taxon>
        <taxon>Marasmiineae</taxon>
        <taxon>Marasmiaceae</taxon>
        <taxon>Marasmius</taxon>
    </lineage>
</organism>
<evidence type="ECO:0000313" key="1">
    <source>
        <dbReference type="EMBL" id="KAL0571057.1"/>
    </source>
</evidence>
<dbReference type="Proteomes" id="UP001465976">
    <property type="component" value="Unassembled WGS sequence"/>
</dbReference>
<reference evidence="1 2" key="1">
    <citation type="submission" date="2024-02" db="EMBL/GenBank/DDBJ databases">
        <title>A draft genome for the cacao thread blight pathogen Marasmius crinis-equi.</title>
        <authorList>
            <person name="Cohen S.P."/>
            <person name="Baruah I.K."/>
            <person name="Amoako-Attah I."/>
            <person name="Bukari Y."/>
            <person name="Meinhardt L.W."/>
            <person name="Bailey B.A."/>
        </authorList>
    </citation>
    <scope>NUCLEOTIDE SEQUENCE [LARGE SCALE GENOMIC DNA]</scope>
    <source>
        <strain evidence="1 2">GH-76</strain>
    </source>
</reference>
<evidence type="ECO:0000313" key="2">
    <source>
        <dbReference type="Proteomes" id="UP001465976"/>
    </source>
</evidence>
<accession>A0ABR3F778</accession>
<proteinExistence type="predicted"/>
<sequence>MVDPRAPQSLHQLIAKAKSTYRSPRMAINRLQRLGHPLATHKITVVFDGPADIVLHVIAALQSSFNGPRSVATSALEQVRLHWGALSSWIQHLLEALVLSEDGPLSPEALIAFEHILILLPSLLNSPVVMGEIDVTFLYHRSPLLLQLIVRTWFKTLDIHHWTYGLWSLVLIRLASSSSSTSWFIPDSADHHATQQQGLTFVQHLNEQLKLIPTMSLDDYREFLAFLCCPALEESRPFCPVAHERTIPALVKLLAVVTRRRRQVRSADANTDEYAITMGVTFQILSYLSSFVREPYFATEALNSGLLDVLLRAPPCFLRIDDPVIPLVRRFYYLAAEIIDRVAGL</sequence>
<dbReference type="EMBL" id="JBAHYK010000829">
    <property type="protein sequence ID" value="KAL0571057.1"/>
    <property type="molecule type" value="Genomic_DNA"/>
</dbReference>